<dbReference type="InterPro" id="IPR025187">
    <property type="entry name" value="DUF4112"/>
</dbReference>
<feature type="region of interest" description="Disordered" evidence="1">
    <location>
        <begin position="207"/>
        <end position="252"/>
    </location>
</feature>
<proteinExistence type="predicted"/>
<dbReference type="EMBL" id="CCYA01000243">
    <property type="protein sequence ID" value="CEH14470.1"/>
    <property type="molecule type" value="Genomic_DNA"/>
</dbReference>
<dbReference type="PANTHER" id="PTHR35519">
    <property type="entry name" value="MEMBRANE PROTEINS"/>
    <property type="match status" value="1"/>
</dbReference>
<dbReference type="AlphaFoldDB" id="A0A0P1BG16"/>
<sequence>MSFLVQPLLRHFLNAQGMGGDRPNATSSGGSAAAQDGVPVPNTAFKALYIPPTLSAPRTDAEAQALYNHLRTASFFLDAMPLLTDSFHLPFGIGLDSVIGFVPGVGDWIGLVLSLYCVWLASLFKLPQNVITWMLIFVFVDAFVGMIPFVGDALDVAFKANLHNLSAFEAHLLKTGGRTEAGTFSIAFPPSKPFLPTLPEPISVGVRTSEEPTRSLGSAAWRRTAPPSTAGAGTNARQGGRFSGMPWGSRAT</sequence>
<protein>
    <submittedName>
        <fullName evidence="3">Uncharacterized protein</fullName>
    </submittedName>
</protein>
<evidence type="ECO:0000313" key="4">
    <source>
        <dbReference type="Proteomes" id="UP000054845"/>
    </source>
</evidence>
<keyword evidence="4" id="KW-1185">Reference proteome</keyword>
<organism evidence="3 4">
    <name type="scientific">Ceraceosorus bombacis</name>
    <dbReference type="NCBI Taxonomy" id="401625"/>
    <lineage>
        <taxon>Eukaryota</taxon>
        <taxon>Fungi</taxon>
        <taxon>Dikarya</taxon>
        <taxon>Basidiomycota</taxon>
        <taxon>Ustilaginomycotina</taxon>
        <taxon>Exobasidiomycetes</taxon>
        <taxon>Ceraceosorales</taxon>
        <taxon>Ceraceosoraceae</taxon>
        <taxon>Ceraceosorus</taxon>
    </lineage>
</organism>
<feature type="transmembrane region" description="Helical" evidence="2">
    <location>
        <begin position="105"/>
        <end position="124"/>
    </location>
</feature>
<dbReference type="STRING" id="401625.A0A0P1BG16"/>
<evidence type="ECO:0000256" key="2">
    <source>
        <dbReference type="SAM" id="Phobius"/>
    </source>
</evidence>
<evidence type="ECO:0000313" key="3">
    <source>
        <dbReference type="EMBL" id="CEH14470.1"/>
    </source>
</evidence>
<keyword evidence="2" id="KW-0472">Membrane</keyword>
<feature type="transmembrane region" description="Helical" evidence="2">
    <location>
        <begin position="130"/>
        <end position="150"/>
    </location>
</feature>
<name>A0A0P1BG16_9BASI</name>
<dbReference type="Pfam" id="PF13430">
    <property type="entry name" value="DUF4112"/>
    <property type="match status" value="1"/>
</dbReference>
<dbReference type="PANTHER" id="PTHR35519:SF2">
    <property type="entry name" value="PH DOMAIN PROTEIN"/>
    <property type="match status" value="1"/>
</dbReference>
<evidence type="ECO:0000256" key="1">
    <source>
        <dbReference type="SAM" id="MobiDB-lite"/>
    </source>
</evidence>
<dbReference type="OrthoDB" id="2241241at2759"/>
<dbReference type="Proteomes" id="UP000054845">
    <property type="component" value="Unassembled WGS sequence"/>
</dbReference>
<keyword evidence="2" id="KW-0812">Transmembrane</keyword>
<keyword evidence="2" id="KW-1133">Transmembrane helix</keyword>
<accession>A0A0P1BG16</accession>
<reference evidence="3 4" key="1">
    <citation type="submission" date="2014-09" db="EMBL/GenBank/DDBJ databases">
        <authorList>
            <person name="Magalhaes I.L.F."/>
            <person name="Oliveira U."/>
            <person name="Santos F.R."/>
            <person name="Vidigal T.H.D.A."/>
            <person name="Brescovit A.D."/>
            <person name="Santos A.J."/>
        </authorList>
    </citation>
    <scope>NUCLEOTIDE SEQUENCE [LARGE SCALE GENOMIC DNA]</scope>
</reference>